<sequence>MDVLILRQILQAGSNDSNDPMQPAPFKLDIGAKNYGYSTNPVMTKMHQNAFKDFFHWETERSHGFDVI</sequence>
<keyword evidence="2" id="KW-1185">Reference proteome</keyword>
<accession>A0A016TN43</accession>
<dbReference type="EMBL" id="JARK01001427">
    <property type="protein sequence ID" value="EYC03933.1"/>
    <property type="molecule type" value="Genomic_DNA"/>
</dbReference>
<reference evidence="2" key="1">
    <citation type="journal article" date="2015" name="Nat. Genet.">
        <title>The genome and transcriptome of the zoonotic hookworm Ancylostoma ceylanicum identify infection-specific gene families.</title>
        <authorList>
            <person name="Schwarz E.M."/>
            <person name="Hu Y."/>
            <person name="Antoshechkin I."/>
            <person name="Miller M.M."/>
            <person name="Sternberg P.W."/>
            <person name="Aroian R.V."/>
        </authorList>
    </citation>
    <scope>NUCLEOTIDE SEQUENCE</scope>
    <source>
        <strain evidence="2">HY135</strain>
    </source>
</reference>
<evidence type="ECO:0000313" key="2">
    <source>
        <dbReference type="Proteomes" id="UP000024635"/>
    </source>
</evidence>
<dbReference type="AlphaFoldDB" id="A0A016TN43"/>
<dbReference type="Proteomes" id="UP000024635">
    <property type="component" value="Unassembled WGS sequence"/>
</dbReference>
<protein>
    <submittedName>
        <fullName evidence="1">Uncharacterized protein</fullName>
    </submittedName>
</protein>
<organism evidence="1 2">
    <name type="scientific">Ancylostoma ceylanicum</name>
    <dbReference type="NCBI Taxonomy" id="53326"/>
    <lineage>
        <taxon>Eukaryota</taxon>
        <taxon>Metazoa</taxon>
        <taxon>Ecdysozoa</taxon>
        <taxon>Nematoda</taxon>
        <taxon>Chromadorea</taxon>
        <taxon>Rhabditida</taxon>
        <taxon>Rhabditina</taxon>
        <taxon>Rhabditomorpha</taxon>
        <taxon>Strongyloidea</taxon>
        <taxon>Ancylostomatidae</taxon>
        <taxon>Ancylostomatinae</taxon>
        <taxon>Ancylostoma</taxon>
    </lineage>
</organism>
<evidence type="ECO:0000313" key="1">
    <source>
        <dbReference type="EMBL" id="EYC03933.1"/>
    </source>
</evidence>
<gene>
    <name evidence="1" type="primary">Acey_s0091.g2506</name>
    <name evidence="1" type="ORF">Y032_0091g2506</name>
</gene>
<proteinExistence type="predicted"/>
<name>A0A016TN43_9BILA</name>
<comment type="caution">
    <text evidence="1">The sequence shown here is derived from an EMBL/GenBank/DDBJ whole genome shotgun (WGS) entry which is preliminary data.</text>
</comment>